<dbReference type="Proteomes" id="UP000886059">
    <property type="component" value="Unassembled WGS sequence"/>
</dbReference>
<evidence type="ECO:0000313" key="1">
    <source>
        <dbReference type="EMBL" id="HHE08056.1"/>
    </source>
</evidence>
<accession>A0A7C5HFX5</accession>
<comment type="caution">
    <text evidence="1">The sequence shown here is derived from an EMBL/GenBank/DDBJ whole genome shotgun (WGS) entry which is preliminary data.</text>
</comment>
<organism evidence="1">
    <name type="scientific">Chlorobaculum parvum</name>
    <dbReference type="NCBI Taxonomy" id="274539"/>
    <lineage>
        <taxon>Bacteria</taxon>
        <taxon>Pseudomonadati</taxon>
        <taxon>Chlorobiota</taxon>
        <taxon>Chlorobiia</taxon>
        <taxon>Chlorobiales</taxon>
        <taxon>Chlorobiaceae</taxon>
        <taxon>Chlorobaculum</taxon>
    </lineage>
</organism>
<protein>
    <submittedName>
        <fullName evidence="1">Uncharacterized protein</fullName>
    </submittedName>
</protein>
<reference evidence="1" key="1">
    <citation type="journal article" date="2020" name="mSystems">
        <title>Genome- and Community-Level Interaction Insights into Carbon Utilization and Element Cycling Functions of Hydrothermarchaeota in Hydrothermal Sediment.</title>
        <authorList>
            <person name="Zhou Z."/>
            <person name="Liu Y."/>
            <person name="Xu W."/>
            <person name="Pan J."/>
            <person name="Luo Z.H."/>
            <person name="Li M."/>
        </authorList>
    </citation>
    <scope>NUCLEOTIDE SEQUENCE [LARGE SCALE GENOMIC DNA]</scope>
    <source>
        <strain evidence="1">HyVt-628</strain>
    </source>
</reference>
<sequence length="108" mass="12367">MESEAVLKQLGYAPNEALMEQIERIEANTAGYDKIQKHILDLHEQLKVDDSFIALSNSHDYFKIKVEAPSEGRKSEALERVHHFADKYKIAVEKVPNADTYYIKGFAK</sequence>
<dbReference type="AlphaFoldDB" id="A0A7C5HFX5"/>
<dbReference type="EMBL" id="DRSK01000232">
    <property type="protein sequence ID" value="HHE08056.1"/>
    <property type="molecule type" value="Genomic_DNA"/>
</dbReference>
<proteinExistence type="predicted"/>
<gene>
    <name evidence="1" type="ORF">ENL01_04140</name>
</gene>
<name>A0A7C5HFX5_9CHLB</name>